<dbReference type="PANTHER" id="PTHR43157:SF22">
    <property type="entry name" value="SHORT-CHAIN DEHYDROGENASE_REDUCTASE PHMF"/>
    <property type="match status" value="1"/>
</dbReference>
<sequence length="300" mass="32293">MAEKITSTPAKSSLSTFWWASRHPTPDPTTSFVGKTVLITGANAGLGFEAATKFAALGTSKLIFGVRSLKRGEEAKARIEQKTGCAADVIQIVQLDMSNYASIEGFAKEVTTEFSDIHAAVLNAGVAAPAHNLSPEGWEMSLQVNVISTVYLSLLLLPILRRTGETTGQATHLEFVTSVGHGDVNIKSVQDPHRILDKINDPKNFNFMTQYTITKLLEVWAVRAIAAKVPASRVIITASCPSLCKSTLGRNFNTVLRILDALMKAVFAKTAEQGSRVLVSAVTTGPEAHGGFWSHDRVAE</sequence>
<dbReference type="SUPFAM" id="SSF51735">
    <property type="entry name" value="NAD(P)-binding Rossmann-fold domains"/>
    <property type="match status" value="1"/>
</dbReference>
<dbReference type="Proteomes" id="UP001141434">
    <property type="component" value="Unassembled WGS sequence"/>
</dbReference>
<evidence type="ECO:0000313" key="3">
    <source>
        <dbReference type="Proteomes" id="UP001141434"/>
    </source>
</evidence>
<dbReference type="Gene3D" id="3.40.50.720">
    <property type="entry name" value="NAD(P)-binding Rossmann-like Domain"/>
    <property type="match status" value="1"/>
</dbReference>
<dbReference type="PANTHER" id="PTHR43157">
    <property type="entry name" value="PHOSPHATIDYLINOSITOL-GLYCAN BIOSYNTHESIS CLASS F PROTEIN-RELATED"/>
    <property type="match status" value="1"/>
</dbReference>
<keyword evidence="3" id="KW-1185">Reference proteome</keyword>
<dbReference type="GeneID" id="81399728"/>
<evidence type="ECO:0000256" key="1">
    <source>
        <dbReference type="ARBA" id="ARBA00023002"/>
    </source>
</evidence>
<evidence type="ECO:0008006" key="4">
    <source>
        <dbReference type="Google" id="ProtNLM"/>
    </source>
</evidence>
<protein>
    <recommendedName>
        <fullName evidence="4">NAD(P)-binding protein</fullName>
    </recommendedName>
</protein>
<name>A0A9W9EHE0_9EURO</name>
<dbReference type="RefSeq" id="XP_056507057.1">
    <property type="nucleotide sequence ID" value="XM_056660559.1"/>
</dbReference>
<dbReference type="InterPro" id="IPR002347">
    <property type="entry name" value="SDR_fam"/>
</dbReference>
<dbReference type="OrthoDB" id="542013at2759"/>
<accession>A0A9W9EHE0</accession>
<dbReference type="EMBL" id="JAPMSZ010000012">
    <property type="protein sequence ID" value="KAJ5081770.1"/>
    <property type="molecule type" value="Genomic_DNA"/>
</dbReference>
<gene>
    <name evidence="2" type="ORF">NUU61_010034</name>
</gene>
<dbReference type="Pfam" id="PF00106">
    <property type="entry name" value="adh_short"/>
    <property type="match status" value="1"/>
</dbReference>
<dbReference type="GO" id="GO:0016491">
    <property type="term" value="F:oxidoreductase activity"/>
    <property type="evidence" value="ECO:0007669"/>
    <property type="project" value="UniProtKB-KW"/>
</dbReference>
<comment type="caution">
    <text evidence="2">The sequence shown here is derived from an EMBL/GenBank/DDBJ whole genome shotgun (WGS) entry which is preliminary data.</text>
</comment>
<reference evidence="2" key="1">
    <citation type="submission" date="2022-11" db="EMBL/GenBank/DDBJ databases">
        <authorList>
            <person name="Petersen C."/>
        </authorList>
    </citation>
    <scope>NUCLEOTIDE SEQUENCE</scope>
    <source>
        <strain evidence="2">IBT 34128</strain>
    </source>
</reference>
<organism evidence="2 3">
    <name type="scientific">Penicillium alfredii</name>
    <dbReference type="NCBI Taxonomy" id="1506179"/>
    <lineage>
        <taxon>Eukaryota</taxon>
        <taxon>Fungi</taxon>
        <taxon>Dikarya</taxon>
        <taxon>Ascomycota</taxon>
        <taxon>Pezizomycotina</taxon>
        <taxon>Eurotiomycetes</taxon>
        <taxon>Eurotiomycetidae</taxon>
        <taxon>Eurotiales</taxon>
        <taxon>Aspergillaceae</taxon>
        <taxon>Penicillium</taxon>
    </lineage>
</organism>
<reference evidence="2" key="2">
    <citation type="journal article" date="2023" name="IMA Fungus">
        <title>Comparative genomic study of the Penicillium genus elucidates a diverse pangenome and 15 lateral gene transfer events.</title>
        <authorList>
            <person name="Petersen C."/>
            <person name="Sorensen T."/>
            <person name="Nielsen M.R."/>
            <person name="Sondergaard T.E."/>
            <person name="Sorensen J.L."/>
            <person name="Fitzpatrick D.A."/>
            <person name="Frisvad J.C."/>
            <person name="Nielsen K.L."/>
        </authorList>
    </citation>
    <scope>NUCLEOTIDE SEQUENCE</scope>
    <source>
        <strain evidence="2">IBT 34128</strain>
    </source>
</reference>
<proteinExistence type="predicted"/>
<dbReference type="InterPro" id="IPR036291">
    <property type="entry name" value="NAD(P)-bd_dom_sf"/>
</dbReference>
<dbReference type="AlphaFoldDB" id="A0A9W9EHE0"/>
<evidence type="ECO:0000313" key="2">
    <source>
        <dbReference type="EMBL" id="KAJ5081770.1"/>
    </source>
</evidence>
<keyword evidence="1" id="KW-0560">Oxidoreductase</keyword>